<organism evidence="3 4">
    <name type="scientific">Streptomyces lunalinharesii</name>
    <dbReference type="NCBI Taxonomy" id="333384"/>
    <lineage>
        <taxon>Bacteria</taxon>
        <taxon>Bacillati</taxon>
        <taxon>Actinomycetota</taxon>
        <taxon>Actinomycetes</taxon>
        <taxon>Kitasatosporales</taxon>
        <taxon>Streptomycetaceae</taxon>
        <taxon>Streptomyces</taxon>
    </lineage>
</organism>
<dbReference type="Proteomes" id="UP001500994">
    <property type="component" value="Unassembled WGS sequence"/>
</dbReference>
<reference evidence="3 4" key="1">
    <citation type="journal article" date="2019" name="Int. J. Syst. Evol. Microbiol.">
        <title>The Global Catalogue of Microorganisms (GCM) 10K type strain sequencing project: providing services to taxonomists for standard genome sequencing and annotation.</title>
        <authorList>
            <consortium name="The Broad Institute Genomics Platform"/>
            <consortium name="The Broad Institute Genome Sequencing Center for Infectious Disease"/>
            <person name="Wu L."/>
            <person name="Ma J."/>
        </authorList>
    </citation>
    <scope>NUCLEOTIDE SEQUENCE [LARGE SCALE GENOMIC DNA]</scope>
    <source>
        <strain evidence="3 4">JCM 16374</strain>
    </source>
</reference>
<evidence type="ECO:0000256" key="1">
    <source>
        <dbReference type="SAM" id="MobiDB-lite"/>
    </source>
</evidence>
<gene>
    <name evidence="3" type="ORF">GCM10009864_04500</name>
</gene>
<sequence>MHTSLEAKPRAPTEADHPAATPETEAPMNTTPTTPSAELHGSTADRRARPTPPEKPPVRAWLQPSLIALVVVAAFIGCYVGIARAAKPHRLPIAVVDSRLSAQIQQALGDSVAVHTEPDAAAADHALRHRDVVAVLTPLGADALHLEVAGANGLSTTTAAQNLVSAYAHGADKTVTMHDGVPLTRYDSRGLAGFYVAFGVTLSGFVLAQNILGLARTLHLRHRFTVMAAFAATAGVVGAVLAGPVLGAVPAPFAPLAVTLALLAGAAAFTTKLLGTFFGSVGIPISILLLLTVGNSTSGASIGADLLPGAARVLSDLLPPGAAVRAITDLSYFHGAHATVPLLTLAAWAVGPALLTWARSARQR</sequence>
<evidence type="ECO:0008006" key="5">
    <source>
        <dbReference type="Google" id="ProtNLM"/>
    </source>
</evidence>
<feature type="transmembrane region" description="Helical" evidence="2">
    <location>
        <begin position="338"/>
        <end position="358"/>
    </location>
</feature>
<feature type="transmembrane region" description="Helical" evidence="2">
    <location>
        <begin position="192"/>
        <end position="212"/>
    </location>
</feature>
<evidence type="ECO:0000313" key="3">
    <source>
        <dbReference type="EMBL" id="GAA2645418.1"/>
    </source>
</evidence>
<feature type="region of interest" description="Disordered" evidence="1">
    <location>
        <begin position="1"/>
        <end position="57"/>
    </location>
</feature>
<dbReference type="EMBL" id="BAAARK010000001">
    <property type="protein sequence ID" value="GAA2645418.1"/>
    <property type="molecule type" value="Genomic_DNA"/>
</dbReference>
<feature type="transmembrane region" description="Helical" evidence="2">
    <location>
        <begin position="61"/>
        <end position="82"/>
    </location>
</feature>
<feature type="transmembrane region" description="Helical" evidence="2">
    <location>
        <begin position="224"/>
        <end position="246"/>
    </location>
</feature>
<protein>
    <recommendedName>
        <fullName evidence="5">Integral membrane protein</fullName>
    </recommendedName>
</protein>
<feature type="transmembrane region" description="Helical" evidence="2">
    <location>
        <begin position="252"/>
        <end position="269"/>
    </location>
</feature>
<evidence type="ECO:0000313" key="4">
    <source>
        <dbReference type="Proteomes" id="UP001500994"/>
    </source>
</evidence>
<keyword evidence="2" id="KW-1133">Transmembrane helix</keyword>
<feature type="compositionally biased region" description="Polar residues" evidence="1">
    <location>
        <begin position="27"/>
        <end position="36"/>
    </location>
</feature>
<feature type="compositionally biased region" description="Basic and acidic residues" evidence="1">
    <location>
        <begin position="1"/>
        <end position="17"/>
    </location>
</feature>
<comment type="caution">
    <text evidence="3">The sequence shown here is derived from an EMBL/GenBank/DDBJ whole genome shotgun (WGS) entry which is preliminary data.</text>
</comment>
<keyword evidence="4" id="KW-1185">Reference proteome</keyword>
<evidence type="ECO:0000256" key="2">
    <source>
        <dbReference type="SAM" id="Phobius"/>
    </source>
</evidence>
<accession>A0ABN3R7N3</accession>
<name>A0ABN3R7N3_9ACTN</name>
<proteinExistence type="predicted"/>
<keyword evidence="2" id="KW-0472">Membrane</keyword>
<keyword evidence="2" id="KW-0812">Transmembrane</keyword>